<feature type="domain" description="PPM-type phosphatase" evidence="2">
    <location>
        <begin position="117"/>
        <end position="332"/>
    </location>
</feature>
<dbReference type="InterPro" id="IPR052016">
    <property type="entry name" value="Bact_Sigma-Reg"/>
</dbReference>
<evidence type="ECO:0000259" key="2">
    <source>
        <dbReference type="SMART" id="SM00331"/>
    </source>
</evidence>
<dbReference type="InterPro" id="IPR014787">
    <property type="entry name" value="PSer_Pase_RsbU_N"/>
</dbReference>
<dbReference type="Proteomes" id="UP000659496">
    <property type="component" value="Unassembled WGS sequence"/>
</dbReference>
<keyword evidence="1" id="KW-0378">Hydrolase</keyword>
<proteinExistence type="predicted"/>
<reference evidence="3 4" key="1">
    <citation type="submission" date="2020-08" db="EMBL/GenBank/DDBJ databases">
        <title>A Genomic Blueprint of the Chicken Gut Microbiome.</title>
        <authorList>
            <person name="Gilroy R."/>
            <person name="Ravi A."/>
            <person name="Getino M."/>
            <person name="Pursley I."/>
            <person name="Horton D.L."/>
            <person name="Alikhan N.-F."/>
            <person name="Baker D."/>
            <person name="Gharbi K."/>
            <person name="Hall N."/>
            <person name="Watson M."/>
            <person name="Adriaenssens E.M."/>
            <person name="Foster-Nyarko E."/>
            <person name="Jarju S."/>
            <person name="Secka A."/>
            <person name="Antonio M."/>
            <person name="Oren A."/>
            <person name="Chaudhuri R."/>
            <person name="La Ragione R.M."/>
            <person name="Hildebrand F."/>
            <person name="Pallen M.J."/>
        </authorList>
    </citation>
    <scope>NUCLEOTIDE SEQUENCE [LARGE SCALE GENOMIC DNA]</scope>
    <source>
        <strain evidence="3 4">Sa3CUA8</strain>
    </source>
</reference>
<dbReference type="SMART" id="SM00331">
    <property type="entry name" value="PP2C_SIG"/>
    <property type="match status" value="1"/>
</dbReference>
<dbReference type="InterPro" id="IPR001932">
    <property type="entry name" value="PPM-type_phosphatase-like_dom"/>
</dbReference>
<dbReference type="SUPFAM" id="SSF101215">
    <property type="entry name" value="KaiA/RbsU domain"/>
    <property type="match status" value="1"/>
</dbReference>
<dbReference type="EMBL" id="JACSQY010000002">
    <property type="protein sequence ID" value="MBD7907356.1"/>
    <property type="molecule type" value="Genomic_DNA"/>
</dbReference>
<protein>
    <submittedName>
        <fullName evidence="3">PP2C family protein-serine/threonine phosphatase</fullName>
    </submittedName>
</protein>
<comment type="caution">
    <text evidence="3">The sequence shown here is derived from an EMBL/GenBank/DDBJ whole genome shotgun (WGS) entry which is preliminary data.</text>
</comment>
<gene>
    <name evidence="3" type="ORF">H9659_03285</name>
</gene>
<keyword evidence="4" id="KW-1185">Reference proteome</keyword>
<organism evidence="3 4">
    <name type="scientific">Sporosarcina gallistercoris</name>
    <dbReference type="NCBI Taxonomy" id="2762245"/>
    <lineage>
        <taxon>Bacteria</taxon>
        <taxon>Bacillati</taxon>
        <taxon>Bacillota</taxon>
        <taxon>Bacilli</taxon>
        <taxon>Bacillales</taxon>
        <taxon>Caryophanaceae</taxon>
        <taxon>Sporosarcina</taxon>
    </lineage>
</organism>
<dbReference type="Pfam" id="PF07228">
    <property type="entry name" value="SpoIIE"/>
    <property type="match status" value="1"/>
</dbReference>
<evidence type="ECO:0000256" key="1">
    <source>
        <dbReference type="ARBA" id="ARBA00022801"/>
    </source>
</evidence>
<evidence type="ECO:0000313" key="3">
    <source>
        <dbReference type="EMBL" id="MBD7907356.1"/>
    </source>
</evidence>
<dbReference type="Gene3D" id="3.60.40.10">
    <property type="entry name" value="PPM-type phosphatase domain"/>
    <property type="match status" value="1"/>
</dbReference>
<evidence type="ECO:0000313" key="4">
    <source>
        <dbReference type="Proteomes" id="UP000659496"/>
    </source>
</evidence>
<accession>A0ABR8PGR3</accession>
<name>A0ABR8PGR3_9BACL</name>
<dbReference type="PANTHER" id="PTHR43156:SF15">
    <property type="entry name" value="PHOSPHOSERINE PHOSPHATASE RSBU"/>
    <property type="match status" value="1"/>
</dbReference>
<dbReference type="InterPro" id="IPR036457">
    <property type="entry name" value="PPM-type-like_dom_sf"/>
</dbReference>
<dbReference type="SUPFAM" id="SSF81606">
    <property type="entry name" value="PP2C-like"/>
    <property type="match status" value="1"/>
</dbReference>
<dbReference type="InterPro" id="IPR017944">
    <property type="entry name" value="KaiA/RbsU_helical_domain_sf"/>
</dbReference>
<sequence>MPQEVGKQYSELLRKYVTHEDETDLYAAQQVSRKFIEKKISPEEVISLHKTSVEQIFPDVASSIGPSYDFLIEVMIHYGLALMEHQSLVRKQEAMQIEMDVAVKVQDMLLETTVPRVDGLDIGFVSKPAKKMSGDYVYFIESGHEEACVAVADVMGKGLPAALCMSMIKFGMDSLREKANDPRHVLEIINQIVEKSVDDSMFISMFYGKYMKSTNTFTFGSAGHEPALLYRAAEDRFVELDAKGLLLGIRKDVDFQQKSVELYPGDFIVMLTDGVTEGRNAEGFIDEEVIFNMLRDVKNLPAQHIADHLYTELFKMQNYMLHDDFTLVLFKKE</sequence>
<dbReference type="RefSeq" id="WP_191688542.1">
    <property type="nucleotide sequence ID" value="NZ_JACSQY010000002.1"/>
</dbReference>
<dbReference type="Gene3D" id="1.10.1240.30">
    <property type="entry name" value="KaiA/RbsU domain"/>
    <property type="match status" value="1"/>
</dbReference>
<dbReference type="Pfam" id="PF08673">
    <property type="entry name" value="RsbU_N"/>
    <property type="match status" value="1"/>
</dbReference>
<dbReference type="PANTHER" id="PTHR43156">
    <property type="entry name" value="STAGE II SPORULATION PROTEIN E-RELATED"/>
    <property type="match status" value="1"/>
</dbReference>